<dbReference type="AlphaFoldDB" id="A0A840KDX4"/>
<reference evidence="1 2" key="1">
    <citation type="submission" date="2020-08" db="EMBL/GenBank/DDBJ databases">
        <title>Functional genomics of gut bacteria from endangered species of beetles.</title>
        <authorList>
            <person name="Carlos-Shanley C."/>
        </authorList>
    </citation>
    <scope>NUCLEOTIDE SEQUENCE [LARGE SCALE GENOMIC DNA]</scope>
    <source>
        <strain evidence="1 2">S00151</strain>
    </source>
</reference>
<dbReference type="GO" id="GO:0004803">
    <property type="term" value="F:transposase activity"/>
    <property type="evidence" value="ECO:0007669"/>
    <property type="project" value="InterPro"/>
</dbReference>
<gene>
    <name evidence="1" type="ORF">HNP38_002907</name>
</gene>
<name>A0A840KDX4_9FLAO</name>
<evidence type="ECO:0000313" key="1">
    <source>
        <dbReference type="EMBL" id="MBB4807601.1"/>
    </source>
</evidence>
<dbReference type="InterPro" id="IPR005063">
    <property type="entry name" value="Transposase_27"/>
</dbReference>
<dbReference type="GO" id="GO:0006313">
    <property type="term" value="P:DNA transposition"/>
    <property type="evidence" value="ECO:0007669"/>
    <property type="project" value="InterPro"/>
</dbReference>
<keyword evidence="2" id="KW-1185">Reference proteome</keyword>
<evidence type="ECO:0000313" key="2">
    <source>
        <dbReference type="Proteomes" id="UP000592180"/>
    </source>
</evidence>
<dbReference type="Proteomes" id="UP000592180">
    <property type="component" value="Unassembled WGS sequence"/>
</dbReference>
<comment type="caution">
    <text evidence="1">The sequence shown here is derived from an EMBL/GenBank/DDBJ whole genome shotgun (WGS) entry which is preliminary data.</text>
</comment>
<dbReference type="EMBL" id="JACHLE010000004">
    <property type="protein sequence ID" value="MBB4807601.1"/>
    <property type="molecule type" value="Genomic_DNA"/>
</dbReference>
<dbReference type="Pfam" id="PF03400">
    <property type="entry name" value="DDE_Tnp_IS1"/>
    <property type="match status" value="1"/>
</dbReference>
<dbReference type="GO" id="GO:0003677">
    <property type="term" value="F:DNA binding"/>
    <property type="evidence" value="ECO:0007669"/>
    <property type="project" value="InterPro"/>
</dbReference>
<organism evidence="1 2">
    <name type="scientific">Chryseobacterium defluvii</name>
    <dbReference type="NCBI Taxonomy" id="160396"/>
    <lineage>
        <taxon>Bacteria</taxon>
        <taxon>Pseudomonadati</taxon>
        <taxon>Bacteroidota</taxon>
        <taxon>Flavobacteriia</taxon>
        <taxon>Flavobacteriales</taxon>
        <taxon>Weeksellaceae</taxon>
        <taxon>Chryseobacterium group</taxon>
        <taxon>Chryseobacterium</taxon>
    </lineage>
</organism>
<proteinExistence type="predicted"/>
<protein>
    <submittedName>
        <fullName evidence="1">IS1 family transposase</fullName>
    </submittedName>
</protein>
<accession>A0A840KDX4</accession>
<sequence>MTREGLGIRSTARVLQISTTTLLKRILLIAKNIKQPIIPMGKEYEVDELCTYVGDKNRRTWLVCALERQSRNIVNFNVGTRTNQTLRKLTENLHLSRAKKIFTDKLPSYRTLIEKKVHKIVRYGTNHLERFHLTLSID</sequence>